<dbReference type="EMBL" id="DUZY01000003">
    <property type="protein sequence ID" value="DAD30833.1"/>
    <property type="molecule type" value="Genomic_DNA"/>
</dbReference>
<sequence length="114" mass="12529">MRSNIRLLWSTMVLLSLATSLEQCRLTSNGSRPLLWFLLPLIVPDPSSKNSKELTLGFDKIVSPTSVIAFDQRDRGGPDCGLSGEFSSSCTLAFSRVEGGSRRLCSFQTKEEGE</sequence>
<organism evidence="2 3">
    <name type="scientific">Nelumbo nucifera</name>
    <name type="common">Sacred lotus</name>
    <dbReference type="NCBI Taxonomy" id="4432"/>
    <lineage>
        <taxon>Eukaryota</taxon>
        <taxon>Viridiplantae</taxon>
        <taxon>Streptophyta</taxon>
        <taxon>Embryophyta</taxon>
        <taxon>Tracheophyta</taxon>
        <taxon>Spermatophyta</taxon>
        <taxon>Magnoliopsida</taxon>
        <taxon>Proteales</taxon>
        <taxon>Nelumbonaceae</taxon>
        <taxon>Nelumbo</taxon>
    </lineage>
</organism>
<protein>
    <recommendedName>
        <fullName evidence="4">Secreted protein</fullName>
    </recommendedName>
</protein>
<keyword evidence="3" id="KW-1185">Reference proteome</keyword>
<feature type="signal peptide" evidence="1">
    <location>
        <begin position="1"/>
        <end position="20"/>
    </location>
</feature>
<dbReference type="AlphaFoldDB" id="A0A822YFA4"/>
<evidence type="ECO:0008006" key="4">
    <source>
        <dbReference type="Google" id="ProtNLM"/>
    </source>
</evidence>
<name>A0A822YFA4_NELNU</name>
<evidence type="ECO:0000313" key="3">
    <source>
        <dbReference type="Proteomes" id="UP000607653"/>
    </source>
</evidence>
<gene>
    <name evidence="2" type="ORF">HUJ06_009684</name>
</gene>
<comment type="caution">
    <text evidence="2">The sequence shown here is derived from an EMBL/GenBank/DDBJ whole genome shotgun (WGS) entry which is preliminary data.</text>
</comment>
<feature type="chain" id="PRO_5032928556" description="Secreted protein" evidence="1">
    <location>
        <begin position="21"/>
        <end position="114"/>
    </location>
</feature>
<reference evidence="2 3" key="1">
    <citation type="journal article" date="2020" name="Mol. Biol. Evol.">
        <title>Distinct Expression and Methylation Patterns for Genes with Different Fates following a Single Whole-Genome Duplication in Flowering Plants.</title>
        <authorList>
            <person name="Shi T."/>
            <person name="Rahmani R.S."/>
            <person name="Gugger P.F."/>
            <person name="Wang M."/>
            <person name="Li H."/>
            <person name="Zhang Y."/>
            <person name="Li Z."/>
            <person name="Wang Q."/>
            <person name="Van de Peer Y."/>
            <person name="Marchal K."/>
            <person name="Chen J."/>
        </authorList>
    </citation>
    <scope>NUCLEOTIDE SEQUENCE [LARGE SCALE GENOMIC DNA]</scope>
    <source>
        <tissue evidence="2">Leaf</tissue>
    </source>
</reference>
<accession>A0A822YFA4</accession>
<dbReference type="Proteomes" id="UP000607653">
    <property type="component" value="Unassembled WGS sequence"/>
</dbReference>
<evidence type="ECO:0000313" key="2">
    <source>
        <dbReference type="EMBL" id="DAD30833.1"/>
    </source>
</evidence>
<keyword evidence="1" id="KW-0732">Signal</keyword>
<evidence type="ECO:0000256" key="1">
    <source>
        <dbReference type="SAM" id="SignalP"/>
    </source>
</evidence>
<proteinExistence type="predicted"/>